<keyword evidence="2" id="KW-1185">Reference proteome</keyword>
<organism evidence="1 2">
    <name type="scientific">Terrisporobacter hibernicus</name>
    <dbReference type="NCBI Taxonomy" id="2813371"/>
    <lineage>
        <taxon>Bacteria</taxon>
        <taxon>Bacillati</taxon>
        <taxon>Bacillota</taxon>
        <taxon>Clostridia</taxon>
        <taxon>Peptostreptococcales</taxon>
        <taxon>Peptostreptococcaceae</taxon>
        <taxon>Terrisporobacter</taxon>
    </lineage>
</organism>
<reference evidence="1 2" key="1">
    <citation type="journal article" date="2023" name="Int. J. Syst. Evol. Microbiol.">
        <title>Terrisporobacter hibernicus sp. nov., isolated from bovine faeces in Northern Ireland.</title>
        <authorList>
            <person name="Mitchell M."/>
            <person name="Nguyen S.V."/>
            <person name="Connor M."/>
            <person name="Fairley D.J."/>
            <person name="Donoghue O."/>
            <person name="Marshall H."/>
            <person name="Koolman L."/>
            <person name="McMullan G."/>
            <person name="Schaffer K.E."/>
            <person name="McGrath J.W."/>
            <person name="Fanning S."/>
        </authorList>
    </citation>
    <scope>NUCLEOTIDE SEQUENCE [LARGE SCALE GENOMIC DNA]</scope>
    <source>
        <strain evidence="1 2">MCA3</strain>
    </source>
</reference>
<dbReference type="EMBL" id="CP081135">
    <property type="protein sequence ID" value="UEL47481.1"/>
    <property type="molecule type" value="Genomic_DNA"/>
</dbReference>
<dbReference type="KEGG" id="tem:JW646_17950"/>
<accession>A0AAX2ZEM9</accession>
<evidence type="ECO:0000313" key="2">
    <source>
        <dbReference type="Proteomes" id="UP001198983"/>
    </source>
</evidence>
<dbReference type="Proteomes" id="UP001198983">
    <property type="component" value="Chromosome"/>
</dbReference>
<dbReference type="RefSeq" id="WP_074916472.1">
    <property type="nucleotide sequence ID" value="NZ_CP081135.1"/>
</dbReference>
<dbReference type="AlphaFoldDB" id="A0AAX2ZEM9"/>
<dbReference type="GO" id="GO:0000166">
    <property type="term" value="F:nucleotide binding"/>
    <property type="evidence" value="ECO:0007669"/>
    <property type="project" value="InterPro"/>
</dbReference>
<protein>
    <submittedName>
        <fullName evidence="1">Alanine-tRNA synthetase second additional domain-containing protein</fullName>
    </submittedName>
</protein>
<sequence length="304" mass="34845">MPVDYVVRNHFYSVFFAPRGRVRMYEIGIKIAQQYLTPTDKLIGVIGEPGSGKSMLIRGMFPGLELTNDDDGLNVRPLPIMDVDDEGFFSPHTYHIDIRFESAFYQMYELVNAINKAVEYGKRVIVEHFELIYPLMNKNADLLIGVGGEIIVTRPTIFGPEPGDIAKRVFHSISIRKMAHSAEDLVEHFLPEEIGFNCEHGDVLNGFLILFHSKPNFDIKILEEEVNKIIEKDIPIQYYDEKHVKIGEYIHPCSGPRIHVESTAKIENFKLLPEFYYDSTKKVYMLVGLVGDSMDHSYKDLNKI</sequence>
<proteinExistence type="predicted"/>
<name>A0AAX2ZEM9_9FIRM</name>
<evidence type="ECO:0000313" key="1">
    <source>
        <dbReference type="EMBL" id="UEL47481.1"/>
    </source>
</evidence>
<dbReference type="Gene3D" id="3.30.980.10">
    <property type="entry name" value="Threonyl-trna Synthetase, Chain A, domain 2"/>
    <property type="match status" value="1"/>
</dbReference>
<dbReference type="SUPFAM" id="SSF55186">
    <property type="entry name" value="ThrRS/AlaRS common domain"/>
    <property type="match status" value="1"/>
</dbReference>
<dbReference type="InterPro" id="IPR018163">
    <property type="entry name" value="Thr/Ala-tRNA-synth_IIc_edit"/>
</dbReference>
<gene>
    <name evidence="1" type="ORF">JW646_17950</name>
</gene>